<dbReference type="SUPFAM" id="SSF52540">
    <property type="entry name" value="P-loop containing nucleoside triphosphate hydrolases"/>
    <property type="match status" value="2"/>
</dbReference>
<dbReference type="AlphaFoldDB" id="A0A562WDT4"/>
<dbReference type="FunFam" id="1.10.150.80:FF:000002">
    <property type="entry name" value="ATP-dependent DNA helicase RecQ"/>
    <property type="match status" value="1"/>
</dbReference>
<sequence>MDSPAALRTETPLDVLRRVFGYDSFRGFQQEVVEHVTGGGDALVLMPTGGGKSLCYQIPALLRDGVAVVVSPLIALMQDQVDALRAVGVRAGFLNSTLDLDTRRLVEAEFVAGEIDLLYLAPEALGSRGTLELLDRGRIALFAIDEAHCVAQWGHDFRPDYLALSMLHERWPEVPRIALTATATSATRTEIATRLDLTEARHFVASFDRPNIQYRIVPKREPRKQLLSLLCDEHPGDAGIVYCLSRASVDKTAEFLVANGIAALPYHAGLDAVTRAAHQRRFLREEGLVMVATIAFGMGIDKPDVRFVAHLDLPKSVEGYYQETGRAGRDGLPSTAWLAYGLQDVVQQRKMIDTSEGDLAHRRNLAAHLDAMLALCETVRCRRAQLLEYFGQPATGDGCGNCDTCLSPPETWDGTVAAQKLLSTVYRLHRERNQKFGAGHCVDILLGRSNDKIVQHRHDSLSTFGIGTDLREAEWRGVVRQLLAEGLLAVEGDYGTLALTEASAEVLGRRRTVMMRREPERPASTGKTAKAARGGTTPAVEMSPEAAPVFERLRAWRAATAKEQGVPAYVIFHDATLRQIATDAPTSLAELSGVSGVGENKLAKYGEQILAVLAE</sequence>
<keyword evidence="13" id="KW-0234">DNA repair</keyword>
<proteinExistence type="inferred from homology"/>
<dbReference type="GO" id="GO:0006310">
    <property type="term" value="P:DNA recombination"/>
    <property type="evidence" value="ECO:0007669"/>
    <property type="project" value="UniProtKB-UniRule"/>
</dbReference>
<keyword evidence="6" id="KW-0227">DNA damage</keyword>
<dbReference type="SMART" id="SM00341">
    <property type="entry name" value="HRDC"/>
    <property type="match status" value="1"/>
</dbReference>
<name>A0A562WDT4_9ACTN</name>
<dbReference type="GO" id="GO:0016787">
    <property type="term" value="F:hydrolase activity"/>
    <property type="evidence" value="ECO:0007669"/>
    <property type="project" value="UniProtKB-KW"/>
</dbReference>
<evidence type="ECO:0000256" key="12">
    <source>
        <dbReference type="ARBA" id="ARBA00023172"/>
    </source>
</evidence>
<dbReference type="InterPro" id="IPR027417">
    <property type="entry name" value="P-loop_NTPase"/>
</dbReference>
<dbReference type="Pfam" id="PF00570">
    <property type="entry name" value="HRDC"/>
    <property type="match status" value="1"/>
</dbReference>
<evidence type="ECO:0000256" key="15">
    <source>
        <dbReference type="ARBA" id="ARBA00034617"/>
    </source>
</evidence>
<dbReference type="GO" id="GO:0046872">
    <property type="term" value="F:metal ion binding"/>
    <property type="evidence" value="ECO:0007669"/>
    <property type="project" value="UniProtKB-KW"/>
</dbReference>
<evidence type="ECO:0000256" key="14">
    <source>
        <dbReference type="ARBA" id="ARBA00023235"/>
    </source>
</evidence>
<dbReference type="InterPro" id="IPR002121">
    <property type="entry name" value="HRDC_dom"/>
</dbReference>
<evidence type="ECO:0000256" key="9">
    <source>
        <dbReference type="ARBA" id="ARBA00022833"/>
    </source>
</evidence>
<dbReference type="GO" id="GO:0005524">
    <property type="term" value="F:ATP binding"/>
    <property type="evidence" value="ECO:0007669"/>
    <property type="project" value="UniProtKB-KW"/>
</dbReference>
<dbReference type="InterPro" id="IPR001650">
    <property type="entry name" value="Helicase_C-like"/>
</dbReference>
<evidence type="ECO:0000256" key="16">
    <source>
        <dbReference type="NCBIfam" id="TIGR01389"/>
    </source>
</evidence>
<dbReference type="SMART" id="SM00487">
    <property type="entry name" value="DEXDc"/>
    <property type="match status" value="1"/>
</dbReference>
<dbReference type="Gene3D" id="1.10.150.80">
    <property type="entry name" value="HRDC domain"/>
    <property type="match status" value="1"/>
</dbReference>
<dbReference type="InterPro" id="IPR014001">
    <property type="entry name" value="Helicase_ATP-bd"/>
</dbReference>
<dbReference type="InterPro" id="IPR018982">
    <property type="entry name" value="RQC_domain"/>
</dbReference>
<dbReference type="CDD" id="cd17920">
    <property type="entry name" value="DEXHc_RecQ"/>
    <property type="match status" value="1"/>
</dbReference>
<dbReference type="InterPro" id="IPR010997">
    <property type="entry name" value="HRDC-like_sf"/>
</dbReference>
<dbReference type="Pfam" id="PF00270">
    <property type="entry name" value="DEAD"/>
    <property type="match status" value="1"/>
</dbReference>
<evidence type="ECO:0000256" key="8">
    <source>
        <dbReference type="ARBA" id="ARBA00022806"/>
    </source>
</evidence>
<evidence type="ECO:0000256" key="1">
    <source>
        <dbReference type="ARBA" id="ARBA00001946"/>
    </source>
</evidence>
<dbReference type="FunFam" id="3.40.50.300:FF:000156">
    <property type="entry name" value="ATP-dependent DNA helicase recQ"/>
    <property type="match status" value="1"/>
</dbReference>
<keyword evidence="7" id="KW-0378">Hydrolase</keyword>
<dbReference type="GO" id="GO:0009378">
    <property type="term" value="F:four-way junction helicase activity"/>
    <property type="evidence" value="ECO:0007669"/>
    <property type="project" value="TreeGrafter"/>
</dbReference>
<dbReference type="PANTHER" id="PTHR13710:SF105">
    <property type="entry name" value="ATP-DEPENDENT DNA HELICASE Q1"/>
    <property type="match status" value="1"/>
</dbReference>
<dbReference type="Pfam" id="PF09382">
    <property type="entry name" value="RQC"/>
    <property type="match status" value="1"/>
</dbReference>
<dbReference type="OrthoDB" id="9760034at2"/>
<accession>A0A562WDT4</accession>
<dbReference type="GO" id="GO:0030894">
    <property type="term" value="C:replisome"/>
    <property type="evidence" value="ECO:0007669"/>
    <property type="project" value="TreeGrafter"/>
</dbReference>
<dbReference type="InterPro" id="IPR004589">
    <property type="entry name" value="DNA_helicase_ATP-dep_RecQ"/>
</dbReference>
<keyword evidence="18" id="KW-1185">Reference proteome</keyword>
<dbReference type="GO" id="GO:0005737">
    <property type="term" value="C:cytoplasm"/>
    <property type="evidence" value="ECO:0007669"/>
    <property type="project" value="TreeGrafter"/>
</dbReference>
<dbReference type="GO" id="GO:0006260">
    <property type="term" value="P:DNA replication"/>
    <property type="evidence" value="ECO:0007669"/>
    <property type="project" value="InterPro"/>
</dbReference>
<keyword evidence="11" id="KW-0238">DNA-binding</keyword>
<dbReference type="Proteomes" id="UP000319728">
    <property type="component" value="Unassembled WGS sequence"/>
</dbReference>
<dbReference type="InterPro" id="IPR032284">
    <property type="entry name" value="RecQ_Zn-bd"/>
</dbReference>
<evidence type="ECO:0000256" key="13">
    <source>
        <dbReference type="ARBA" id="ARBA00023204"/>
    </source>
</evidence>
<dbReference type="SMART" id="SM00956">
    <property type="entry name" value="RQC"/>
    <property type="match status" value="1"/>
</dbReference>
<gene>
    <name evidence="17" type="ORF">JD81_01789</name>
</gene>
<evidence type="ECO:0000313" key="18">
    <source>
        <dbReference type="Proteomes" id="UP000319728"/>
    </source>
</evidence>
<dbReference type="FunFam" id="3.40.50.300:FF:000296">
    <property type="entry name" value="ATP-dependent DNA helicase RecQ"/>
    <property type="match status" value="1"/>
</dbReference>
<dbReference type="SUPFAM" id="SSF47819">
    <property type="entry name" value="HRDC-like"/>
    <property type="match status" value="1"/>
</dbReference>
<dbReference type="InterPro" id="IPR044876">
    <property type="entry name" value="HRDC_dom_sf"/>
</dbReference>
<dbReference type="RefSeq" id="WP_145816486.1">
    <property type="nucleotide sequence ID" value="NZ_AP023438.1"/>
</dbReference>
<evidence type="ECO:0000256" key="3">
    <source>
        <dbReference type="ARBA" id="ARBA00005446"/>
    </source>
</evidence>
<dbReference type="GO" id="GO:0043590">
    <property type="term" value="C:bacterial nucleoid"/>
    <property type="evidence" value="ECO:0007669"/>
    <property type="project" value="TreeGrafter"/>
</dbReference>
<evidence type="ECO:0000256" key="2">
    <source>
        <dbReference type="ARBA" id="ARBA00001947"/>
    </source>
</evidence>
<organism evidence="17 18">
    <name type="scientific">Micromonospora sagamiensis</name>
    <dbReference type="NCBI Taxonomy" id="47875"/>
    <lineage>
        <taxon>Bacteria</taxon>
        <taxon>Bacillati</taxon>
        <taxon>Actinomycetota</taxon>
        <taxon>Actinomycetes</taxon>
        <taxon>Micromonosporales</taxon>
        <taxon>Micromonosporaceae</taxon>
        <taxon>Micromonospora</taxon>
    </lineage>
</organism>
<keyword evidence="8 17" id="KW-0347">Helicase</keyword>
<reference evidence="17 18" key="1">
    <citation type="submission" date="2019-07" db="EMBL/GenBank/DDBJ databases">
        <title>R&amp;d 2014.</title>
        <authorList>
            <person name="Klenk H.-P."/>
        </authorList>
    </citation>
    <scope>NUCLEOTIDE SEQUENCE [LARGE SCALE GENOMIC DNA]</scope>
    <source>
        <strain evidence="17 18">DSM 43912</strain>
    </source>
</reference>
<dbReference type="InterPro" id="IPR006293">
    <property type="entry name" value="DNA_helicase_ATP-dep_RecQ_bac"/>
</dbReference>
<evidence type="ECO:0000256" key="11">
    <source>
        <dbReference type="ARBA" id="ARBA00023125"/>
    </source>
</evidence>
<keyword evidence="5" id="KW-0547">Nucleotide-binding</keyword>
<dbReference type="Pfam" id="PF16124">
    <property type="entry name" value="RecQ_Zn_bind"/>
    <property type="match status" value="1"/>
</dbReference>
<dbReference type="PROSITE" id="PS51194">
    <property type="entry name" value="HELICASE_CTER"/>
    <property type="match status" value="1"/>
</dbReference>
<evidence type="ECO:0000256" key="5">
    <source>
        <dbReference type="ARBA" id="ARBA00022741"/>
    </source>
</evidence>
<comment type="caution">
    <text evidence="17">The sequence shown here is derived from an EMBL/GenBank/DDBJ whole genome shotgun (WGS) entry which is preliminary data.</text>
</comment>
<dbReference type="CDD" id="cd18794">
    <property type="entry name" value="SF2_C_RecQ"/>
    <property type="match status" value="1"/>
</dbReference>
<comment type="cofactor">
    <cofactor evidence="2">
        <name>Zn(2+)</name>
        <dbReference type="ChEBI" id="CHEBI:29105"/>
    </cofactor>
</comment>
<evidence type="ECO:0000256" key="7">
    <source>
        <dbReference type="ARBA" id="ARBA00022801"/>
    </source>
</evidence>
<protein>
    <recommendedName>
        <fullName evidence="16">DNA helicase RecQ</fullName>
        <ecNumber evidence="16">5.6.2.4</ecNumber>
    </recommendedName>
</protein>
<evidence type="ECO:0000256" key="6">
    <source>
        <dbReference type="ARBA" id="ARBA00022763"/>
    </source>
</evidence>
<keyword evidence="10" id="KW-0067">ATP-binding</keyword>
<evidence type="ECO:0000313" key="17">
    <source>
        <dbReference type="EMBL" id="TWJ28285.1"/>
    </source>
</evidence>
<dbReference type="SMART" id="SM00490">
    <property type="entry name" value="HELICc"/>
    <property type="match status" value="1"/>
</dbReference>
<dbReference type="PROSITE" id="PS51192">
    <property type="entry name" value="HELICASE_ATP_BIND_1"/>
    <property type="match status" value="1"/>
</dbReference>
<dbReference type="PROSITE" id="PS50967">
    <property type="entry name" value="HRDC"/>
    <property type="match status" value="1"/>
</dbReference>
<keyword evidence="14" id="KW-0413">Isomerase</keyword>
<comment type="catalytic activity">
    <reaction evidence="15">
        <text>Couples ATP hydrolysis with the unwinding of duplex DNA by translocating in the 3'-5' direction.</text>
        <dbReference type="EC" id="5.6.2.4"/>
    </reaction>
</comment>
<dbReference type="InterPro" id="IPR036388">
    <property type="entry name" value="WH-like_DNA-bd_sf"/>
</dbReference>
<dbReference type="GO" id="GO:0003677">
    <property type="term" value="F:DNA binding"/>
    <property type="evidence" value="ECO:0007669"/>
    <property type="project" value="UniProtKB-KW"/>
</dbReference>
<dbReference type="GO" id="GO:0006281">
    <property type="term" value="P:DNA repair"/>
    <property type="evidence" value="ECO:0007669"/>
    <property type="project" value="UniProtKB-KW"/>
</dbReference>
<keyword evidence="4" id="KW-0479">Metal-binding</keyword>
<keyword evidence="12" id="KW-0233">DNA recombination</keyword>
<comment type="similarity">
    <text evidence="3">Belongs to the helicase family. RecQ subfamily.</text>
</comment>
<keyword evidence="9" id="KW-0862">Zinc</keyword>
<dbReference type="NCBIfam" id="TIGR00614">
    <property type="entry name" value="recQ_fam"/>
    <property type="match status" value="1"/>
</dbReference>
<dbReference type="EC" id="5.6.2.4" evidence="16"/>
<dbReference type="GO" id="GO:0009432">
    <property type="term" value="P:SOS response"/>
    <property type="evidence" value="ECO:0007669"/>
    <property type="project" value="UniProtKB-UniRule"/>
</dbReference>
<comment type="cofactor">
    <cofactor evidence="1">
        <name>Mg(2+)</name>
        <dbReference type="ChEBI" id="CHEBI:18420"/>
    </cofactor>
</comment>
<dbReference type="GO" id="GO:0043138">
    <property type="term" value="F:3'-5' DNA helicase activity"/>
    <property type="evidence" value="ECO:0007669"/>
    <property type="project" value="UniProtKB-EC"/>
</dbReference>
<dbReference type="Pfam" id="PF00271">
    <property type="entry name" value="Helicase_C"/>
    <property type="match status" value="1"/>
</dbReference>
<evidence type="ECO:0000256" key="10">
    <source>
        <dbReference type="ARBA" id="ARBA00022840"/>
    </source>
</evidence>
<dbReference type="Gene3D" id="3.40.50.300">
    <property type="entry name" value="P-loop containing nucleotide triphosphate hydrolases"/>
    <property type="match status" value="2"/>
</dbReference>
<dbReference type="NCBIfam" id="TIGR01389">
    <property type="entry name" value="recQ"/>
    <property type="match status" value="1"/>
</dbReference>
<evidence type="ECO:0000256" key="4">
    <source>
        <dbReference type="ARBA" id="ARBA00022723"/>
    </source>
</evidence>
<dbReference type="InterPro" id="IPR011545">
    <property type="entry name" value="DEAD/DEAH_box_helicase_dom"/>
</dbReference>
<dbReference type="EMBL" id="VLLP01000001">
    <property type="protein sequence ID" value="TWJ28285.1"/>
    <property type="molecule type" value="Genomic_DNA"/>
</dbReference>
<dbReference type="Gene3D" id="1.10.10.10">
    <property type="entry name" value="Winged helix-like DNA-binding domain superfamily/Winged helix DNA-binding domain"/>
    <property type="match status" value="1"/>
</dbReference>
<dbReference type="PANTHER" id="PTHR13710">
    <property type="entry name" value="DNA HELICASE RECQ FAMILY MEMBER"/>
    <property type="match status" value="1"/>
</dbReference>